<dbReference type="Pfam" id="PF01464">
    <property type="entry name" value="SLT"/>
    <property type="match status" value="1"/>
</dbReference>
<protein>
    <submittedName>
        <fullName evidence="2">Soluble lytic murein transglycosylase</fullName>
    </submittedName>
</protein>
<dbReference type="PANTHER" id="PTHR37423">
    <property type="entry name" value="SOLUBLE LYTIC MUREIN TRANSGLYCOSYLASE-RELATED"/>
    <property type="match status" value="1"/>
</dbReference>
<dbReference type="SUPFAM" id="SSF53955">
    <property type="entry name" value="Lysozyme-like"/>
    <property type="match status" value="1"/>
</dbReference>
<reference evidence="3" key="1">
    <citation type="submission" date="2016-10" db="EMBL/GenBank/DDBJ databases">
        <authorList>
            <person name="de Groot N.N."/>
        </authorList>
    </citation>
    <scope>NUCLEOTIDE SEQUENCE [LARGE SCALE GENOMIC DNA]</scope>
    <source>
        <strain evidence="3">10nlg</strain>
    </source>
</reference>
<dbReference type="STRING" id="1464123.SAMN05444126_1206"/>
<dbReference type="Gene3D" id="1.10.530.10">
    <property type="match status" value="1"/>
</dbReference>
<name>A0A1H9VEW6_9BACI</name>
<accession>A0A1H9VEW6</accession>
<dbReference type="PANTHER" id="PTHR37423:SF2">
    <property type="entry name" value="MEMBRANE-BOUND LYTIC MUREIN TRANSGLYCOSYLASE C"/>
    <property type="match status" value="1"/>
</dbReference>
<keyword evidence="3" id="KW-1185">Reference proteome</keyword>
<dbReference type="AlphaFoldDB" id="A0A1H9VEW6"/>
<evidence type="ECO:0000313" key="3">
    <source>
        <dbReference type="Proteomes" id="UP000199318"/>
    </source>
</evidence>
<evidence type="ECO:0000259" key="1">
    <source>
        <dbReference type="Pfam" id="PF01464"/>
    </source>
</evidence>
<sequence length="232" mass="25144">MNQFFMNPTASGAASAPFRSGFASNESGLNAMSGQHTSFFNDFLQQEMNILQNQNQMLINQLQQTPVLSAGQSSFMLPELTDLQSVETKITAPSQPAINSEVKDHEFTSLIEEAAAKYQVDKSLIYSVIEHESGFQTDVTSDAGAEGLMQLMPATAEGLGVSDSFNPAENIDGGTRYLKNMLERFDGNEKLAVAAYNAGPANVDKYNGVPPFAETEAYVPRVIDTANARRNA</sequence>
<organism evidence="2 3">
    <name type="scientific">Salisediminibacterium halotolerans</name>
    <dbReference type="NCBI Taxonomy" id="517425"/>
    <lineage>
        <taxon>Bacteria</taxon>
        <taxon>Bacillati</taxon>
        <taxon>Bacillota</taxon>
        <taxon>Bacilli</taxon>
        <taxon>Bacillales</taxon>
        <taxon>Bacillaceae</taxon>
        <taxon>Salisediminibacterium</taxon>
    </lineage>
</organism>
<dbReference type="Proteomes" id="UP000199318">
    <property type="component" value="Unassembled WGS sequence"/>
</dbReference>
<gene>
    <name evidence="2" type="ORF">SAMN05444126_1206</name>
</gene>
<dbReference type="CDD" id="cd00254">
    <property type="entry name" value="LT-like"/>
    <property type="match status" value="1"/>
</dbReference>
<feature type="domain" description="Transglycosylase SLT" evidence="1">
    <location>
        <begin position="110"/>
        <end position="211"/>
    </location>
</feature>
<comment type="caution">
    <text evidence="2">The sequence shown here is derived from an EMBL/GenBank/DDBJ whole genome shotgun (WGS) entry which is preliminary data.</text>
</comment>
<dbReference type="RefSeq" id="WP_245729833.1">
    <property type="nucleotide sequence ID" value="NZ_FOGV01000020.1"/>
</dbReference>
<proteinExistence type="predicted"/>
<dbReference type="EMBL" id="FOGV01000020">
    <property type="protein sequence ID" value="SES19767.1"/>
    <property type="molecule type" value="Genomic_DNA"/>
</dbReference>
<dbReference type="InterPro" id="IPR023346">
    <property type="entry name" value="Lysozyme-like_dom_sf"/>
</dbReference>
<dbReference type="InterPro" id="IPR008258">
    <property type="entry name" value="Transglycosylase_SLT_dom_1"/>
</dbReference>
<evidence type="ECO:0000313" key="2">
    <source>
        <dbReference type="EMBL" id="SES19767.1"/>
    </source>
</evidence>